<dbReference type="Pfam" id="PF00057">
    <property type="entry name" value="Ldl_recept_a"/>
    <property type="match status" value="1"/>
</dbReference>
<keyword evidence="7" id="KW-0732">Signal</keyword>
<dbReference type="InterPro" id="IPR023415">
    <property type="entry name" value="LDLR_class-A_CS"/>
</dbReference>
<dbReference type="Pfam" id="PF00431">
    <property type="entry name" value="CUB"/>
    <property type="match status" value="2"/>
</dbReference>
<dbReference type="InterPro" id="IPR002172">
    <property type="entry name" value="LDrepeatLR_classA_rpt"/>
</dbReference>
<feature type="disulfide bond" evidence="4">
    <location>
        <begin position="304"/>
        <end position="319"/>
    </location>
</feature>
<evidence type="ECO:0000256" key="3">
    <source>
        <dbReference type="PROSITE-ProRule" id="PRU00059"/>
    </source>
</evidence>
<dbReference type="Proteomes" id="UP001187531">
    <property type="component" value="Unassembled WGS sequence"/>
</dbReference>
<feature type="disulfide bond" evidence="4">
    <location>
        <begin position="292"/>
        <end position="310"/>
    </location>
</feature>
<accession>A0AA88LA92</accession>
<evidence type="ECO:0000256" key="4">
    <source>
        <dbReference type="PROSITE-ProRule" id="PRU00124"/>
    </source>
</evidence>
<evidence type="ECO:0000256" key="1">
    <source>
        <dbReference type="ARBA" id="ARBA00022737"/>
    </source>
</evidence>
<dbReference type="SUPFAM" id="SSF49854">
    <property type="entry name" value="Spermadhesin, CUB domain"/>
    <property type="match status" value="2"/>
</dbReference>
<dbReference type="InterPro" id="IPR036055">
    <property type="entry name" value="LDL_receptor-like_sf"/>
</dbReference>
<name>A0AA88LA92_ARTSF</name>
<evidence type="ECO:0000313" key="10">
    <source>
        <dbReference type="Proteomes" id="UP001187531"/>
    </source>
</evidence>
<feature type="disulfide bond" evidence="4">
    <location>
        <begin position="285"/>
        <end position="297"/>
    </location>
</feature>
<protein>
    <recommendedName>
        <fullName evidence="8">CUB domain-containing protein</fullName>
    </recommendedName>
</protein>
<feature type="region of interest" description="Disordered" evidence="5">
    <location>
        <begin position="453"/>
        <end position="485"/>
    </location>
</feature>
<feature type="domain" description="CUB" evidence="8">
    <location>
        <begin position="160"/>
        <end position="278"/>
    </location>
</feature>
<keyword evidence="10" id="KW-1185">Reference proteome</keyword>
<keyword evidence="6" id="KW-0472">Membrane</keyword>
<feature type="domain" description="CUB" evidence="8">
    <location>
        <begin position="32"/>
        <end position="147"/>
    </location>
</feature>
<dbReference type="SMART" id="SM00192">
    <property type="entry name" value="LDLa"/>
    <property type="match status" value="1"/>
</dbReference>
<evidence type="ECO:0000256" key="6">
    <source>
        <dbReference type="SAM" id="Phobius"/>
    </source>
</evidence>
<evidence type="ECO:0000313" key="9">
    <source>
        <dbReference type="EMBL" id="KAK2722967.1"/>
    </source>
</evidence>
<feature type="signal peptide" evidence="7">
    <location>
        <begin position="1"/>
        <end position="19"/>
    </location>
</feature>
<evidence type="ECO:0000259" key="8">
    <source>
        <dbReference type="PROSITE" id="PS01180"/>
    </source>
</evidence>
<sequence length="534" mass="61003">MLLCWMMVATVIAVDKGYCQLTEYKPKNEFLCRNFTEGNLRLKEFYSPNYPSDYPPKIECILVLKADFGYFVRVDFRDQFTLEPSDSCDHDFLEVRDGGHGYSPLIGRFCGRNFPPIITSSDRALWLRFSSDETIEYSGFRAVYQYIPNTAIDRPDYGPCRFDLEGYEGVLGTKDILPGLRNYSVTYDTAIDCTWTITVEPGYLVQVTFPSYRLQEPNECDVNFLDVFGSTTDLRNRIKRFCGSVVDTVSSVSNILHIRFYAEPKAIRSKFEAIFTAYRNHDGSCFLDEFDCEDARCIPLALKCNGRFNCRQKFDEEGCKKKTMSFLAKASKDLIMIMVIGILLVLGICGACLYNCFSKLRQDHRTYKARRSRSREDRLDETARSILEGSRTNLQSIQRDKYNGQKVNGHPPSETGAANGEITYIAAEVEYDDESDAHVEMVDCEVQTRDSLFRESGRTSNSSDSHKPGWMPTFMRSAEPPRSGWTATPLRSALFPLQKSPLIRYDHPRDDFRSEAVIEMAEQSKGRADVLAKM</sequence>
<comment type="caution">
    <text evidence="3">Lacks conserved residue(s) required for the propagation of feature annotation.</text>
</comment>
<dbReference type="PROSITE" id="PS50068">
    <property type="entry name" value="LDLRA_2"/>
    <property type="match status" value="1"/>
</dbReference>
<proteinExistence type="predicted"/>
<keyword evidence="6" id="KW-0812">Transmembrane</keyword>
<dbReference type="SUPFAM" id="SSF57424">
    <property type="entry name" value="LDL receptor-like module"/>
    <property type="match status" value="1"/>
</dbReference>
<dbReference type="Gene3D" id="2.60.120.290">
    <property type="entry name" value="Spermadhesin, CUB domain"/>
    <property type="match status" value="2"/>
</dbReference>
<organism evidence="9 10">
    <name type="scientific">Artemia franciscana</name>
    <name type="common">Brine shrimp</name>
    <name type="synonym">Artemia sanfranciscana</name>
    <dbReference type="NCBI Taxonomy" id="6661"/>
    <lineage>
        <taxon>Eukaryota</taxon>
        <taxon>Metazoa</taxon>
        <taxon>Ecdysozoa</taxon>
        <taxon>Arthropoda</taxon>
        <taxon>Crustacea</taxon>
        <taxon>Branchiopoda</taxon>
        <taxon>Anostraca</taxon>
        <taxon>Artemiidae</taxon>
        <taxon>Artemia</taxon>
    </lineage>
</organism>
<keyword evidence="6" id="KW-1133">Transmembrane helix</keyword>
<evidence type="ECO:0000256" key="5">
    <source>
        <dbReference type="SAM" id="MobiDB-lite"/>
    </source>
</evidence>
<keyword evidence="2 4" id="KW-1015">Disulfide bond</keyword>
<evidence type="ECO:0000256" key="2">
    <source>
        <dbReference type="ARBA" id="ARBA00023157"/>
    </source>
</evidence>
<dbReference type="InterPro" id="IPR000859">
    <property type="entry name" value="CUB_dom"/>
</dbReference>
<dbReference type="FunFam" id="2.60.120.290:FF:000013">
    <property type="entry name" value="Membrane frizzled-related protein"/>
    <property type="match status" value="1"/>
</dbReference>
<gene>
    <name evidence="9" type="ORF">QYM36_003231</name>
</gene>
<feature type="transmembrane region" description="Helical" evidence="6">
    <location>
        <begin position="334"/>
        <end position="357"/>
    </location>
</feature>
<dbReference type="CDD" id="cd00112">
    <property type="entry name" value="LDLa"/>
    <property type="match status" value="1"/>
</dbReference>
<dbReference type="AlphaFoldDB" id="A0AA88LA92"/>
<dbReference type="Gene3D" id="4.10.400.10">
    <property type="entry name" value="Low-density Lipoprotein Receptor"/>
    <property type="match status" value="1"/>
</dbReference>
<dbReference type="PROSITE" id="PS01180">
    <property type="entry name" value="CUB"/>
    <property type="match status" value="2"/>
</dbReference>
<comment type="caution">
    <text evidence="9">The sequence shown here is derived from an EMBL/GenBank/DDBJ whole genome shotgun (WGS) entry which is preliminary data.</text>
</comment>
<keyword evidence="1" id="KW-0677">Repeat</keyword>
<dbReference type="PANTHER" id="PTHR24251">
    <property type="entry name" value="OVOCHYMASE-RELATED"/>
    <property type="match status" value="1"/>
</dbReference>
<evidence type="ECO:0000256" key="7">
    <source>
        <dbReference type="SAM" id="SignalP"/>
    </source>
</evidence>
<dbReference type="InterPro" id="IPR035914">
    <property type="entry name" value="Sperma_CUB_dom_sf"/>
</dbReference>
<dbReference type="EMBL" id="JAVRJZ010000005">
    <property type="protein sequence ID" value="KAK2722967.1"/>
    <property type="molecule type" value="Genomic_DNA"/>
</dbReference>
<dbReference type="SMART" id="SM00042">
    <property type="entry name" value="CUB"/>
    <property type="match status" value="2"/>
</dbReference>
<dbReference type="PANTHER" id="PTHR24251:SF28">
    <property type="entry name" value="NEUROPILIN AND TOLLOID-LIKE, ISOFORM B"/>
    <property type="match status" value="1"/>
</dbReference>
<dbReference type="CDD" id="cd00041">
    <property type="entry name" value="CUB"/>
    <property type="match status" value="2"/>
</dbReference>
<reference evidence="9" key="1">
    <citation type="submission" date="2023-07" db="EMBL/GenBank/DDBJ databases">
        <title>Chromosome-level genome assembly of Artemia franciscana.</title>
        <authorList>
            <person name="Jo E."/>
        </authorList>
    </citation>
    <scope>NUCLEOTIDE SEQUENCE</scope>
    <source>
        <tissue evidence="9">Whole body</tissue>
    </source>
</reference>
<dbReference type="PROSITE" id="PS01209">
    <property type="entry name" value="LDLRA_1"/>
    <property type="match status" value="1"/>
</dbReference>
<feature type="chain" id="PRO_5041728925" description="CUB domain-containing protein" evidence="7">
    <location>
        <begin position="20"/>
        <end position="534"/>
    </location>
</feature>